<dbReference type="RefSeq" id="WP_043056972.1">
    <property type="nucleotide sequence ID" value="NZ_LXEY01000011.1"/>
</dbReference>
<name>A0A1B7M1L8_9MICC</name>
<dbReference type="SUPFAM" id="SSF50475">
    <property type="entry name" value="FMN-binding split barrel"/>
    <property type="match status" value="1"/>
</dbReference>
<evidence type="ECO:0008006" key="3">
    <source>
        <dbReference type="Google" id="ProtNLM"/>
    </source>
</evidence>
<dbReference type="Gene3D" id="2.30.110.10">
    <property type="entry name" value="Electron Transport, Fmn-binding Protein, Chain A"/>
    <property type="match status" value="1"/>
</dbReference>
<evidence type="ECO:0000313" key="2">
    <source>
        <dbReference type="Proteomes" id="UP000078292"/>
    </source>
</evidence>
<organism evidence="1 2">
    <name type="scientific">Enteractinococcus helveticum</name>
    <dbReference type="NCBI Taxonomy" id="1837282"/>
    <lineage>
        <taxon>Bacteria</taxon>
        <taxon>Bacillati</taxon>
        <taxon>Actinomycetota</taxon>
        <taxon>Actinomycetes</taxon>
        <taxon>Micrococcales</taxon>
        <taxon>Micrococcaceae</taxon>
    </lineage>
</organism>
<dbReference type="InterPro" id="IPR012349">
    <property type="entry name" value="Split_barrel_FMN-bd"/>
</dbReference>
<keyword evidence="2" id="KW-1185">Reference proteome</keyword>
<evidence type="ECO:0000313" key="1">
    <source>
        <dbReference type="EMBL" id="OAV62498.1"/>
    </source>
</evidence>
<protein>
    <recommendedName>
        <fullName evidence="3">Pyridoxamine 5'-phosphate oxidase</fullName>
    </recommendedName>
</protein>
<accession>A0A1B7M1L8</accession>
<dbReference type="Pfam" id="PF12900">
    <property type="entry name" value="Pyridox_ox_2"/>
    <property type="match status" value="1"/>
</dbReference>
<dbReference type="EMBL" id="LXEY01000011">
    <property type="protein sequence ID" value="OAV62498.1"/>
    <property type="molecule type" value="Genomic_DNA"/>
</dbReference>
<sequence>MTTESPITELTVEETIAFLADKDFGRLAVSLDGRPDIFPINFAVHANSNDDVVAYIRTSPGNKLFATATGSYLALETDHIDGNIATSAVVYGTGRRVEHHKELSLVDTLDLEAWIAVQKPEVIAIDIEHISGRRFVLGPSPDTTITEAPD</sequence>
<dbReference type="AlphaFoldDB" id="A0A1B7M1L8"/>
<dbReference type="InterPro" id="IPR024747">
    <property type="entry name" value="Pyridox_Oxase-rel"/>
</dbReference>
<dbReference type="Proteomes" id="UP000078292">
    <property type="component" value="Unassembled WGS sequence"/>
</dbReference>
<dbReference type="OrthoDB" id="7062584at2"/>
<reference evidence="1 2" key="1">
    <citation type="submission" date="2016-04" db="EMBL/GenBank/DDBJ databases">
        <title>First whole genome shotgun sequence of the bacterium Enteractinococcus sp. strain UASWS1574.</title>
        <authorList>
            <person name="Crovadore J."/>
            <person name="Chablais R."/>
            <person name="Lefort F."/>
        </authorList>
    </citation>
    <scope>NUCLEOTIDE SEQUENCE [LARGE SCALE GENOMIC DNA]</scope>
    <source>
        <strain evidence="1 2">UASWS1574</strain>
    </source>
</reference>
<comment type="caution">
    <text evidence="1">The sequence shown here is derived from an EMBL/GenBank/DDBJ whole genome shotgun (WGS) entry which is preliminary data.</text>
</comment>
<gene>
    <name evidence="1" type="ORF">A6F49_06015</name>
</gene>
<dbReference type="STRING" id="1837282.A6F49_06015"/>
<proteinExistence type="predicted"/>